<name>A0ACC0VZW4_9STRA</name>
<keyword evidence="2" id="KW-1185">Reference proteome</keyword>
<dbReference type="EMBL" id="CM047584">
    <property type="protein sequence ID" value="KAI9912044.1"/>
    <property type="molecule type" value="Genomic_DNA"/>
</dbReference>
<evidence type="ECO:0000313" key="2">
    <source>
        <dbReference type="Proteomes" id="UP001163321"/>
    </source>
</evidence>
<accession>A0ACC0VZW4</accession>
<sequence length="502" mass="58352">MALNQSNPYKRTIVLKLTKKERRRERRLVKSSVMFHAIPQTPAQKLEYQYRVKVETCAQENDAARALEVYEQMKNESVRVTPYSYNIIINLCSKAEDPATFQVGACKVFEEMKQARAGDVQTKNRAMKAEESIYSAMIKLCSNAKNFEACDVLVREMEEEKVAPKLRTFAPLLEAYSEAGNLQKCIWVHEKLMLHELELTENEYVALLRVCVKTGNAERFDAFLDRFIDDVWQPSLTMWNVLKDWFNSEAAQVDGCKWRITEGTVSKEGVCSVTSNQLQSLELSPVLEEELLAKIEKLVRTDDKRMVQWDEFKRWLGEFGPFDVVIDAANVGYCNQNYQGGGFDYGQIKLMVQHYEAKGKKVLLVLHERRTSDEQVPVEHRAQLADWRARHTMFNCQPGNNDDWYWLYAAVKLGGRTLLVSNDEMRDHHFQMIHNRAFGRWKERHQVHFQVHGRRVSTCEPLPYSERPQHVGNVWHFPLSETNSVEVPKSARRWLCVELVHA</sequence>
<comment type="caution">
    <text evidence="1">The sequence shown here is derived from an EMBL/GenBank/DDBJ whole genome shotgun (WGS) entry which is preliminary data.</text>
</comment>
<evidence type="ECO:0000313" key="1">
    <source>
        <dbReference type="EMBL" id="KAI9912044.1"/>
    </source>
</evidence>
<dbReference type="Proteomes" id="UP001163321">
    <property type="component" value="Chromosome 5"/>
</dbReference>
<protein>
    <submittedName>
        <fullName evidence="1">Uncharacterized protein</fullName>
    </submittedName>
</protein>
<reference evidence="1 2" key="1">
    <citation type="journal article" date="2022" name="bioRxiv">
        <title>The genome of the oomycete Peronosclerospora sorghi, a cosmopolitan pathogen of maize and sorghum, is inflated with dispersed pseudogenes.</title>
        <authorList>
            <person name="Fletcher K."/>
            <person name="Martin F."/>
            <person name="Isakeit T."/>
            <person name="Cavanaugh K."/>
            <person name="Magill C."/>
            <person name="Michelmore R."/>
        </authorList>
    </citation>
    <scope>NUCLEOTIDE SEQUENCE [LARGE SCALE GENOMIC DNA]</scope>
    <source>
        <strain evidence="1">P6</strain>
    </source>
</reference>
<organism evidence="1 2">
    <name type="scientific">Peronosclerospora sorghi</name>
    <dbReference type="NCBI Taxonomy" id="230839"/>
    <lineage>
        <taxon>Eukaryota</taxon>
        <taxon>Sar</taxon>
        <taxon>Stramenopiles</taxon>
        <taxon>Oomycota</taxon>
        <taxon>Peronosporomycetes</taxon>
        <taxon>Peronosporales</taxon>
        <taxon>Peronosporaceae</taxon>
        <taxon>Peronosclerospora</taxon>
    </lineage>
</organism>
<proteinExistence type="predicted"/>
<gene>
    <name evidence="1" type="ORF">PsorP6_009519</name>
</gene>